<accession>A0A495JVX7</accession>
<name>A0A495JVX7_9ACTN</name>
<protein>
    <recommendedName>
        <fullName evidence="1">YgjP-like metallopeptidase domain-containing protein</fullName>
    </recommendedName>
</protein>
<organism evidence="2 3">
    <name type="scientific">Micromonospora pisi</name>
    <dbReference type="NCBI Taxonomy" id="589240"/>
    <lineage>
        <taxon>Bacteria</taxon>
        <taxon>Bacillati</taxon>
        <taxon>Actinomycetota</taxon>
        <taxon>Actinomycetes</taxon>
        <taxon>Micromonosporales</taxon>
        <taxon>Micromonosporaceae</taxon>
        <taxon>Micromonospora</taxon>
    </lineage>
</organism>
<feature type="domain" description="YgjP-like metallopeptidase" evidence="1">
    <location>
        <begin position="35"/>
        <end position="254"/>
    </location>
</feature>
<dbReference type="OrthoDB" id="9811177at2"/>
<evidence type="ECO:0000259" key="1">
    <source>
        <dbReference type="Pfam" id="PF01863"/>
    </source>
</evidence>
<reference evidence="2 3" key="1">
    <citation type="submission" date="2018-10" db="EMBL/GenBank/DDBJ databases">
        <title>Sequencing the genomes of 1000 actinobacteria strains.</title>
        <authorList>
            <person name="Klenk H.-P."/>
        </authorList>
    </citation>
    <scope>NUCLEOTIDE SEQUENCE [LARGE SCALE GENOMIC DNA]</scope>
    <source>
        <strain evidence="2 3">DSM 45175</strain>
    </source>
</reference>
<dbReference type="EMBL" id="RBKT01000001">
    <property type="protein sequence ID" value="RKR92695.1"/>
    <property type="molecule type" value="Genomic_DNA"/>
</dbReference>
<dbReference type="PANTHER" id="PTHR30399:SF1">
    <property type="entry name" value="UTP PYROPHOSPHATASE"/>
    <property type="match status" value="1"/>
</dbReference>
<keyword evidence="3" id="KW-1185">Reference proteome</keyword>
<dbReference type="InterPro" id="IPR053136">
    <property type="entry name" value="UTP_pyrophosphatase-like"/>
</dbReference>
<evidence type="ECO:0000313" key="2">
    <source>
        <dbReference type="EMBL" id="RKR92695.1"/>
    </source>
</evidence>
<dbReference type="InterPro" id="IPR002725">
    <property type="entry name" value="YgjP-like_metallopeptidase"/>
</dbReference>
<gene>
    <name evidence="2" type="ORF">BDK92_7173</name>
</gene>
<comment type="caution">
    <text evidence="2">The sequence shown here is derived from an EMBL/GenBank/DDBJ whole genome shotgun (WGS) entry which is preliminary data.</text>
</comment>
<proteinExistence type="predicted"/>
<dbReference type="AlphaFoldDB" id="A0A495JVX7"/>
<dbReference type="Proteomes" id="UP000277671">
    <property type="component" value="Unassembled WGS sequence"/>
</dbReference>
<dbReference type="Gene3D" id="3.30.2010.10">
    <property type="entry name" value="Metalloproteases ('zincins'), catalytic domain"/>
    <property type="match status" value="1"/>
</dbReference>
<dbReference type="PANTHER" id="PTHR30399">
    <property type="entry name" value="UNCHARACTERIZED PROTEIN YGJP"/>
    <property type="match status" value="1"/>
</dbReference>
<dbReference type="RefSeq" id="WP_121160647.1">
    <property type="nucleotide sequence ID" value="NZ_RBKT01000001.1"/>
</dbReference>
<sequence>MTTDTAAAPYVTALTAAALPDWLRWRVEIRPRRRSLGIITEPGGQVVIAIPPGVDPQRVVAVVQASLAQLRRHVRDSEESALRRPVKELVNGEGFPLLGANHRLRLVGDADMPIVGEPGPSTWSGVRTRQLTLRRDAASAATIVGWYQAQGQAFADRYAPEMAARLGVADGLTVRVRGYRPGQGVASWGTYRPRTHSISLHWSLFQLPREMPEAVLAHEVAHAARPSGGPHGRGWERLFVRLVPEWRERARELELAARSMWFGDVAP</sequence>
<dbReference type="Pfam" id="PF01863">
    <property type="entry name" value="YgjP-like"/>
    <property type="match status" value="1"/>
</dbReference>
<evidence type="ECO:0000313" key="3">
    <source>
        <dbReference type="Proteomes" id="UP000277671"/>
    </source>
</evidence>